<dbReference type="AlphaFoldDB" id="A0A1F5JUS1"/>
<evidence type="ECO:0008006" key="3">
    <source>
        <dbReference type="Google" id="ProtNLM"/>
    </source>
</evidence>
<protein>
    <recommendedName>
        <fullName evidence="3">DUF5666 domain-containing protein</fullName>
    </recommendedName>
</protein>
<name>A0A1F5JUS1_9BACT</name>
<dbReference type="EMBL" id="MFCV01000028">
    <property type="protein sequence ID" value="OGE32318.1"/>
    <property type="molecule type" value="Genomic_DNA"/>
</dbReference>
<evidence type="ECO:0000313" key="2">
    <source>
        <dbReference type="Proteomes" id="UP000176902"/>
    </source>
</evidence>
<gene>
    <name evidence="1" type="ORF">A3C59_02920</name>
</gene>
<organism evidence="1 2">
    <name type="scientific">Candidatus Daviesbacteria bacterium RIFCSPHIGHO2_02_FULL_36_13</name>
    <dbReference type="NCBI Taxonomy" id="1797768"/>
    <lineage>
        <taxon>Bacteria</taxon>
        <taxon>Candidatus Daviesiibacteriota</taxon>
    </lineage>
</organism>
<dbReference type="Proteomes" id="UP000176902">
    <property type="component" value="Unassembled WGS sequence"/>
</dbReference>
<dbReference type="STRING" id="1797768.A3C59_02920"/>
<sequence>MIKIGVGVALVALSALIGFVIGRANPGYAPLIKTPSTEESVQTTKSLEAAVNPLFKTQAATFQGKITSIAGKTLQVTSDSGEKGEFDVSDSVVIYKFAGTSTTASASSDIKTIDTGREVLISLELLNGKYQAVTISYFRSP</sequence>
<accession>A0A1F5JUS1</accession>
<comment type="caution">
    <text evidence="1">The sequence shown here is derived from an EMBL/GenBank/DDBJ whole genome shotgun (WGS) entry which is preliminary data.</text>
</comment>
<evidence type="ECO:0000313" key="1">
    <source>
        <dbReference type="EMBL" id="OGE32318.1"/>
    </source>
</evidence>
<reference evidence="1 2" key="1">
    <citation type="journal article" date="2016" name="Nat. Commun.">
        <title>Thousands of microbial genomes shed light on interconnected biogeochemical processes in an aquifer system.</title>
        <authorList>
            <person name="Anantharaman K."/>
            <person name="Brown C.T."/>
            <person name="Hug L.A."/>
            <person name="Sharon I."/>
            <person name="Castelle C.J."/>
            <person name="Probst A.J."/>
            <person name="Thomas B.C."/>
            <person name="Singh A."/>
            <person name="Wilkins M.J."/>
            <person name="Karaoz U."/>
            <person name="Brodie E.L."/>
            <person name="Williams K.H."/>
            <person name="Hubbard S.S."/>
            <person name="Banfield J.F."/>
        </authorList>
    </citation>
    <scope>NUCLEOTIDE SEQUENCE [LARGE SCALE GENOMIC DNA]</scope>
</reference>
<proteinExistence type="predicted"/>